<feature type="domain" description="Novel STAND NTPase 3" evidence="6">
    <location>
        <begin position="264"/>
        <end position="417"/>
    </location>
</feature>
<protein>
    <submittedName>
        <fullName evidence="7">Uncharacterized protein</fullName>
    </submittedName>
</protein>
<dbReference type="PANTHER" id="PTHR24141">
    <property type="entry name" value="2-5A-DEPENDENT RIBONUCLEASE"/>
    <property type="match status" value="1"/>
</dbReference>
<organism evidence="7 8">
    <name type="scientific">Mytilus coruscus</name>
    <name type="common">Sea mussel</name>
    <dbReference type="NCBI Taxonomy" id="42192"/>
    <lineage>
        <taxon>Eukaryota</taxon>
        <taxon>Metazoa</taxon>
        <taxon>Spiralia</taxon>
        <taxon>Lophotrochozoa</taxon>
        <taxon>Mollusca</taxon>
        <taxon>Bivalvia</taxon>
        <taxon>Autobranchia</taxon>
        <taxon>Pteriomorphia</taxon>
        <taxon>Mytilida</taxon>
        <taxon>Mytiloidea</taxon>
        <taxon>Mytilidae</taxon>
        <taxon>Mytilinae</taxon>
        <taxon>Mytilus</taxon>
    </lineage>
</organism>
<reference evidence="7 8" key="1">
    <citation type="submission" date="2020-06" db="EMBL/GenBank/DDBJ databases">
        <authorList>
            <person name="Li R."/>
            <person name="Bekaert M."/>
        </authorList>
    </citation>
    <scope>NUCLEOTIDE SEQUENCE [LARGE SCALE GENOMIC DNA]</scope>
    <source>
        <strain evidence="8">wild</strain>
    </source>
</reference>
<evidence type="ECO:0000256" key="2">
    <source>
        <dbReference type="ARBA" id="ARBA00023043"/>
    </source>
</evidence>
<feature type="repeat" description="ANK" evidence="3">
    <location>
        <begin position="805"/>
        <end position="837"/>
    </location>
</feature>
<dbReference type="Pfam" id="PF20720">
    <property type="entry name" value="nSTAND3"/>
    <property type="match status" value="1"/>
</dbReference>
<dbReference type="GO" id="GO:0006396">
    <property type="term" value="P:RNA processing"/>
    <property type="evidence" value="ECO:0007669"/>
    <property type="project" value="TreeGrafter"/>
</dbReference>
<keyword evidence="8" id="KW-1185">Reference proteome</keyword>
<dbReference type="PROSITE" id="PS50297">
    <property type="entry name" value="ANK_REP_REGION"/>
    <property type="match status" value="5"/>
</dbReference>
<dbReference type="Gene3D" id="1.25.40.20">
    <property type="entry name" value="Ankyrin repeat-containing domain"/>
    <property type="match status" value="1"/>
</dbReference>
<dbReference type="InterPro" id="IPR036770">
    <property type="entry name" value="Ankyrin_rpt-contain_sf"/>
</dbReference>
<dbReference type="GO" id="GO:0003723">
    <property type="term" value="F:RNA binding"/>
    <property type="evidence" value="ECO:0007669"/>
    <property type="project" value="TreeGrafter"/>
</dbReference>
<feature type="coiled-coil region" evidence="4">
    <location>
        <begin position="175"/>
        <end position="202"/>
    </location>
</feature>
<sequence length="951" mass="109255">MASLSVEEDNYVRMSLLLTGISPRAVRTNFNYEFDPAYLDASLKREYDKLLDLKQKHRINQSQWNLLFPRSPDVPDSNTFDVTLMVTLLRNLTKQDPTLAGFDRLPATTKTSKSADLVRIKYYRNYLAHLDDGKVDTTYFDTAWLDITEAIGRLGGQQLKQECNHLKTKPLDQTNQEIMLDVKRSNDEIRELKESFESLKLSHTEMKLSHKLLQESNALLQKDYAHVTEKMEEMKIFQKDPVPWNIREVISDTLNDWKVDDKMFIDTKAAQIVLKCIKEHSCVTITASSGVGKTATLRHVALQMANEEYDVLMVTEPGDIVKYNNPIGKTLFVFDDLCGNFSVDQTDIKSWDPNIEKIKKILDKKQIKILAACRLQVFRDEKFESLSIFKSCVCNLLSENMCLSKKEKLSIADLYLKTEASEITEYCNSYDCFPLLCKLYHDCPKLSITDFFQNPFSVYEAQIMNLLKKGHHTKYCALALCVMFNNKLEEEMLTEEVNKEIRTVIKNTCEVCRLDRGTSRFVLRDGLESLKDTFIKQEQNVYKIIHDKIFDFLAYFFGQKITLCLINNADSGLIKDRFLLERKDDMDQFITIIPSKYHHMYIQRMIADWSKGKVQDVFSNINMKIYQFRQTFLFHLKTLDRSYQRQLANICDKHKPLKKPLNLNDILKQDLYSDGLILTNNDDFDEGDAVVVDDNDDDDDDDDEYTCETALLQCGYIGDISLVLWCCNQDVDVNMCTYRGLSPVMIACKYGYTKIVKILLDKGTDCNKCDNSDQSPVMLACEHGHTEIVTILLDKGVDCNKCDNDGQSPVMLACEHGHAEIFKMLLDKGVDCNKCYSYGRSPVMMASQHGHTEIFKMLLGRGVDCYVCDNDGQSPVMLACENGSIERVMVLLDRGADCNKFDNIGQSPLMKTWENGRTDIVKTLIDRMTDYDQCADDRQSPVMKAYENGHT</sequence>
<feature type="repeat" description="ANK" evidence="3">
    <location>
        <begin position="871"/>
        <end position="903"/>
    </location>
</feature>
<evidence type="ECO:0000259" key="6">
    <source>
        <dbReference type="Pfam" id="PF20720"/>
    </source>
</evidence>
<dbReference type="Proteomes" id="UP000507470">
    <property type="component" value="Unassembled WGS sequence"/>
</dbReference>
<dbReference type="PANTHER" id="PTHR24141:SF1">
    <property type="entry name" value="2-5A-DEPENDENT RIBONUCLEASE"/>
    <property type="match status" value="1"/>
</dbReference>
<accession>A0A6J8EE08</accession>
<name>A0A6J8EE08_MYTCO</name>
<evidence type="ECO:0000259" key="5">
    <source>
        <dbReference type="Pfam" id="PF18738"/>
    </source>
</evidence>
<dbReference type="Pfam" id="PF12796">
    <property type="entry name" value="Ank_2"/>
    <property type="match status" value="2"/>
</dbReference>
<feature type="repeat" description="ANK" evidence="3">
    <location>
        <begin position="772"/>
        <end position="804"/>
    </location>
</feature>
<dbReference type="Pfam" id="PF18738">
    <property type="entry name" value="HEPN_DZIP3"/>
    <property type="match status" value="1"/>
</dbReference>
<feature type="domain" description="DZIP3-like HEPN" evidence="5">
    <location>
        <begin position="37"/>
        <end position="177"/>
    </location>
</feature>
<dbReference type="EMBL" id="CACVKT020008954">
    <property type="protein sequence ID" value="CAC5418914.1"/>
    <property type="molecule type" value="Genomic_DNA"/>
</dbReference>
<keyword evidence="1" id="KW-0677">Repeat</keyword>
<dbReference type="OrthoDB" id="194358at2759"/>
<evidence type="ECO:0000256" key="4">
    <source>
        <dbReference type="SAM" id="Coils"/>
    </source>
</evidence>
<keyword evidence="4" id="KW-0175">Coiled coil</keyword>
<keyword evidence="2 3" id="KW-0040">ANK repeat</keyword>
<dbReference type="InterPro" id="IPR049050">
    <property type="entry name" value="nSTAND3"/>
</dbReference>
<dbReference type="AlphaFoldDB" id="A0A6J8EE08"/>
<gene>
    <name evidence="7" type="ORF">MCOR_51310</name>
</gene>
<evidence type="ECO:0000256" key="1">
    <source>
        <dbReference type="ARBA" id="ARBA00022737"/>
    </source>
</evidence>
<evidence type="ECO:0000313" key="8">
    <source>
        <dbReference type="Proteomes" id="UP000507470"/>
    </source>
</evidence>
<dbReference type="InterPro" id="IPR041249">
    <property type="entry name" value="HEPN_DZIP3"/>
</dbReference>
<proteinExistence type="predicted"/>
<feature type="repeat" description="ANK" evidence="3">
    <location>
        <begin position="838"/>
        <end position="870"/>
    </location>
</feature>
<dbReference type="PROSITE" id="PS50088">
    <property type="entry name" value="ANK_REPEAT"/>
    <property type="match status" value="5"/>
</dbReference>
<dbReference type="InterPro" id="IPR002110">
    <property type="entry name" value="Ankyrin_rpt"/>
</dbReference>
<dbReference type="SUPFAM" id="SSF48403">
    <property type="entry name" value="Ankyrin repeat"/>
    <property type="match status" value="1"/>
</dbReference>
<dbReference type="SMART" id="SM00248">
    <property type="entry name" value="ANK"/>
    <property type="match status" value="7"/>
</dbReference>
<evidence type="ECO:0000256" key="3">
    <source>
        <dbReference type="PROSITE-ProRule" id="PRU00023"/>
    </source>
</evidence>
<feature type="repeat" description="ANK" evidence="3">
    <location>
        <begin position="739"/>
        <end position="771"/>
    </location>
</feature>
<evidence type="ECO:0000313" key="7">
    <source>
        <dbReference type="EMBL" id="CAC5418914.1"/>
    </source>
</evidence>
<dbReference type="GO" id="GO:0004540">
    <property type="term" value="F:RNA nuclease activity"/>
    <property type="evidence" value="ECO:0007669"/>
    <property type="project" value="TreeGrafter"/>
</dbReference>